<feature type="signal peptide" evidence="1">
    <location>
        <begin position="1"/>
        <end position="22"/>
    </location>
</feature>
<keyword evidence="1" id="KW-0732">Signal</keyword>
<dbReference type="RefSeq" id="WP_302884217.1">
    <property type="nucleotide sequence ID" value="NZ_JAUMIT010000004.1"/>
</dbReference>
<dbReference type="Proteomes" id="UP001168642">
    <property type="component" value="Unassembled WGS sequence"/>
</dbReference>
<keyword evidence="3" id="KW-1185">Reference proteome</keyword>
<name>A0ABT8VSJ8_9FLAO</name>
<evidence type="ECO:0000313" key="2">
    <source>
        <dbReference type="EMBL" id="MDO3694956.1"/>
    </source>
</evidence>
<evidence type="ECO:0000313" key="3">
    <source>
        <dbReference type="Proteomes" id="UP001168642"/>
    </source>
</evidence>
<reference evidence="2" key="1">
    <citation type="submission" date="2023-07" db="EMBL/GenBank/DDBJ databases">
        <title>Wenyingzhuangia sp. chi5 genome sequencing and assembly.</title>
        <authorList>
            <person name="Park S."/>
        </authorList>
    </citation>
    <scope>NUCLEOTIDE SEQUENCE</scope>
    <source>
        <strain evidence="2">Chi5</strain>
    </source>
</reference>
<proteinExistence type="predicted"/>
<protein>
    <submittedName>
        <fullName evidence="2">BNR repeat-containing protein</fullName>
    </submittedName>
</protein>
<dbReference type="EMBL" id="JAUMIT010000004">
    <property type="protein sequence ID" value="MDO3694956.1"/>
    <property type="molecule type" value="Genomic_DNA"/>
</dbReference>
<gene>
    <name evidence="2" type="ORF">QVZ41_08890</name>
</gene>
<dbReference type="Pfam" id="PF15892">
    <property type="entry name" value="BNR_4"/>
    <property type="match status" value="1"/>
</dbReference>
<accession>A0ABT8VSJ8</accession>
<organism evidence="2 3">
    <name type="scientific">Wenyingzhuangia gilva</name>
    <dbReference type="NCBI Taxonomy" id="3057677"/>
    <lineage>
        <taxon>Bacteria</taxon>
        <taxon>Pseudomonadati</taxon>
        <taxon>Bacteroidota</taxon>
        <taxon>Flavobacteriia</taxon>
        <taxon>Flavobacteriales</taxon>
        <taxon>Flavobacteriaceae</taxon>
        <taxon>Wenyingzhuangia</taxon>
    </lineage>
</organism>
<comment type="caution">
    <text evidence="2">The sequence shown here is derived from an EMBL/GenBank/DDBJ whole genome shotgun (WGS) entry which is preliminary data.</text>
</comment>
<feature type="chain" id="PRO_5046784159" evidence="1">
    <location>
        <begin position="23"/>
        <end position="432"/>
    </location>
</feature>
<sequence>MKIKYLILSFLFLLIPFHKSVAQVSVVGKGWSQNSVNATVFRKNSVISHKKHQYVAYYDAKGFLTLAKRKQKSNKWEVHTTQYKGNVLDAHCSISLTVDGKGYLHVSWGHHNNKLLYAKSIKPNCLELSEQQSMIGENENFVTYPEFYKFPNGDLFFLYRDGGSGHGNLVINRYHTKEGNWTRVHSSLIDGKDKRNAYWQATLDNNGTFHISWVWRETWDVSSNHDMCYAKTNDFGKTWEKSNGTKYNLPITKASAEYVSIIPQKSTLINQTSMYADANGNPYIATYFTQKGETVPQFFLIFKNKEGWKTTAMTNRKTPFTLGGGGTKKIPISRPQVIVNNKRGKTKVMLIYRDIEYDNKAVLTYSTNDELTSWETKTITDYSLDSWEPSYDTELWRTKKKLNLYVQKVGQGDGETLQNMPAQNVEIYNVKF</sequence>
<evidence type="ECO:0000256" key="1">
    <source>
        <dbReference type="SAM" id="SignalP"/>
    </source>
</evidence>